<accession>A0A167FPE5</accession>
<evidence type="ECO:0000313" key="3">
    <source>
        <dbReference type="Proteomes" id="UP000243498"/>
    </source>
</evidence>
<gene>
    <name evidence="2" type="ORF">NOR_03353</name>
</gene>
<feature type="signal peptide" evidence="1">
    <location>
        <begin position="1"/>
        <end position="17"/>
    </location>
</feature>
<dbReference type="OMA" id="VPEVNEY"/>
<dbReference type="Proteomes" id="UP000243498">
    <property type="component" value="Unassembled WGS sequence"/>
</dbReference>
<name>A0A167FPE5_METRR</name>
<keyword evidence="1" id="KW-0732">Signal</keyword>
<evidence type="ECO:0000313" key="2">
    <source>
        <dbReference type="EMBL" id="OAA45564.1"/>
    </source>
</evidence>
<protein>
    <recommendedName>
        <fullName evidence="4">Cell wall galactomannoprotein</fullName>
    </recommendedName>
</protein>
<dbReference type="AlphaFoldDB" id="A0A167FPE5"/>
<feature type="chain" id="PRO_5007886450" description="Cell wall galactomannoprotein" evidence="1">
    <location>
        <begin position="18"/>
        <end position="147"/>
    </location>
</feature>
<organism evidence="2 3">
    <name type="scientific">Metarhizium rileyi (strain RCEF 4871)</name>
    <name type="common">Nomuraea rileyi</name>
    <dbReference type="NCBI Taxonomy" id="1649241"/>
    <lineage>
        <taxon>Eukaryota</taxon>
        <taxon>Fungi</taxon>
        <taxon>Dikarya</taxon>
        <taxon>Ascomycota</taxon>
        <taxon>Pezizomycotina</taxon>
        <taxon>Sordariomycetes</taxon>
        <taxon>Hypocreomycetidae</taxon>
        <taxon>Hypocreales</taxon>
        <taxon>Clavicipitaceae</taxon>
        <taxon>Metarhizium</taxon>
    </lineage>
</organism>
<sequence>MKFITTVTVALAGTAFAAPYKRSILTDVTNVLSDVNVNNTVVHQLEFQLQSVFQDLLPQVEKALGGIPLANKLLELVRSGLKPVAIQAIGQALAMVQSGLPINAVNSFLNEVTNGTVTNLENTLGANDLVGSLTSVTDLVSGIVVSL</sequence>
<proteinExistence type="predicted"/>
<dbReference type="OrthoDB" id="3354195at2759"/>
<dbReference type="EMBL" id="AZHC01000008">
    <property type="protein sequence ID" value="OAA45564.1"/>
    <property type="molecule type" value="Genomic_DNA"/>
</dbReference>
<comment type="caution">
    <text evidence="2">The sequence shown here is derived from an EMBL/GenBank/DDBJ whole genome shotgun (WGS) entry which is preliminary data.</text>
</comment>
<evidence type="ECO:0008006" key="4">
    <source>
        <dbReference type="Google" id="ProtNLM"/>
    </source>
</evidence>
<keyword evidence="3" id="KW-1185">Reference proteome</keyword>
<reference evidence="2 3" key="1">
    <citation type="journal article" date="2016" name="Genome Biol. Evol.">
        <title>Divergent and convergent evolution of fungal pathogenicity.</title>
        <authorList>
            <person name="Shang Y."/>
            <person name="Xiao G."/>
            <person name="Zheng P."/>
            <person name="Cen K."/>
            <person name="Zhan S."/>
            <person name="Wang C."/>
        </authorList>
    </citation>
    <scope>NUCLEOTIDE SEQUENCE [LARGE SCALE GENOMIC DNA]</scope>
    <source>
        <strain evidence="2 3">RCEF 4871</strain>
    </source>
</reference>
<evidence type="ECO:0000256" key="1">
    <source>
        <dbReference type="SAM" id="SignalP"/>
    </source>
</evidence>